<protein>
    <recommendedName>
        <fullName evidence="4">ATPase inhibitor, mitochondrial</fullName>
    </recommendedName>
</protein>
<keyword evidence="3" id="KW-0496">Mitochondrion</keyword>
<evidence type="ECO:0000256" key="4">
    <source>
        <dbReference type="RuleBase" id="RU368087"/>
    </source>
</evidence>
<comment type="subcellular location">
    <subcellularLocation>
        <location evidence="1">Mitochondrion</location>
    </subcellularLocation>
</comment>
<dbReference type="AlphaFoldDB" id="G3JKE3"/>
<sequence length="198" mass="21936">MYRYLCQLSNHLNSIGPTLPLNHPSSHISLTDGASHAPIRPTHCVHHVVTADTGKQQISFPRLPFSHRSLANPCIANRASTPLPTMLRTTFAKTAALRPIRAAAFSTTARAMAEGDTGAPPRTGGQGSIPISLGLAYTDKRSDAFQRRERASEDYAIRQREKEKLLELKQRLAEQQEHLQRLSEHIDEITKDQGGEKN</sequence>
<gene>
    <name evidence="6" type="ORF">CCM_06382</name>
</gene>
<dbReference type="HOGENOM" id="CLU_1378057_0_0_1"/>
<dbReference type="KEGG" id="cmt:CCM_06382"/>
<dbReference type="Gene3D" id="1.20.5.500">
    <property type="entry name" value="Single helix bin"/>
    <property type="match status" value="1"/>
</dbReference>
<name>G3JKE3_CORMM</name>
<organism evidence="6 7">
    <name type="scientific">Cordyceps militaris (strain CM01)</name>
    <name type="common">Caterpillar fungus</name>
    <dbReference type="NCBI Taxonomy" id="983644"/>
    <lineage>
        <taxon>Eukaryota</taxon>
        <taxon>Fungi</taxon>
        <taxon>Dikarya</taxon>
        <taxon>Ascomycota</taxon>
        <taxon>Pezizomycotina</taxon>
        <taxon>Sordariomycetes</taxon>
        <taxon>Hypocreomycetidae</taxon>
        <taxon>Hypocreales</taxon>
        <taxon>Cordycipitaceae</taxon>
        <taxon>Cordyceps</taxon>
    </lineage>
</organism>
<reference evidence="6 7" key="1">
    <citation type="journal article" date="2011" name="Genome Biol.">
        <title>Genome sequence of the insect pathogenic fungus Cordyceps militaris, a valued traditional Chinese medicine.</title>
        <authorList>
            <person name="Zheng P."/>
            <person name="Xia Y."/>
            <person name="Xiao G."/>
            <person name="Xiong C."/>
            <person name="Hu X."/>
            <person name="Zhang S."/>
            <person name="Zheng H."/>
            <person name="Huang Y."/>
            <person name="Zhou Y."/>
            <person name="Wang S."/>
            <person name="Zhao G.P."/>
            <person name="Liu X."/>
            <person name="St Leger R.J."/>
            <person name="Wang C."/>
        </authorList>
    </citation>
    <scope>NUCLEOTIDE SEQUENCE [LARGE SCALE GENOMIC DNA]</scope>
    <source>
        <strain evidence="6 7">CM01</strain>
    </source>
</reference>
<dbReference type="InterPro" id="IPR007648">
    <property type="entry name" value="ATPase_inhibitor_mt"/>
</dbReference>
<dbReference type="OrthoDB" id="5532350at2759"/>
<evidence type="ECO:0000256" key="3">
    <source>
        <dbReference type="ARBA" id="ARBA00023128"/>
    </source>
</evidence>
<proteinExistence type="inferred from homology"/>
<evidence type="ECO:0000313" key="7">
    <source>
        <dbReference type="Proteomes" id="UP000001610"/>
    </source>
</evidence>
<dbReference type="InParanoid" id="G3JKE3"/>
<comment type="similarity">
    <text evidence="2 4">Belongs to the ATPase inhibitor family.</text>
</comment>
<comment type="function">
    <text evidence="4">Inhibits the enzyme activity of ATPase.</text>
</comment>
<dbReference type="GeneID" id="18168396"/>
<keyword evidence="7" id="KW-1185">Reference proteome</keyword>
<dbReference type="CDD" id="cd14686">
    <property type="entry name" value="bZIP"/>
    <property type="match status" value="1"/>
</dbReference>
<dbReference type="GO" id="GO:0042030">
    <property type="term" value="F:ATPase inhibitor activity"/>
    <property type="evidence" value="ECO:0007669"/>
    <property type="project" value="InterPro"/>
</dbReference>
<dbReference type="GO" id="GO:0005739">
    <property type="term" value="C:mitochondrion"/>
    <property type="evidence" value="ECO:0007669"/>
    <property type="project" value="UniProtKB-SubCell"/>
</dbReference>
<dbReference type="EMBL" id="JH126402">
    <property type="protein sequence ID" value="EGX92221.1"/>
    <property type="molecule type" value="Genomic_DNA"/>
</dbReference>
<feature type="region of interest" description="Disordered" evidence="5">
    <location>
        <begin position="177"/>
        <end position="198"/>
    </location>
</feature>
<dbReference type="Proteomes" id="UP000001610">
    <property type="component" value="Unassembled WGS sequence"/>
</dbReference>
<dbReference type="eggNOG" id="ENOG502SCJG">
    <property type="taxonomic scope" value="Eukaryota"/>
</dbReference>
<evidence type="ECO:0000313" key="6">
    <source>
        <dbReference type="EMBL" id="EGX92221.1"/>
    </source>
</evidence>
<evidence type="ECO:0000256" key="1">
    <source>
        <dbReference type="ARBA" id="ARBA00004173"/>
    </source>
</evidence>
<dbReference type="STRING" id="983644.G3JKE3"/>
<evidence type="ECO:0000256" key="2">
    <source>
        <dbReference type="ARBA" id="ARBA00010901"/>
    </source>
</evidence>
<dbReference type="Pfam" id="PF04568">
    <property type="entry name" value="IATP"/>
    <property type="match status" value="1"/>
</dbReference>
<accession>G3JKE3</accession>
<dbReference type="RefSeq" id="XP_006671585.1">
    <property type="nucleotide sequence ID" value="XM_006671522.1"/>
</dbReference>
<dbReference type="VEuPathDB" id="FungiDB:CCM_06382"/>
<evidence type="ECO:0000256" key="5">
    <source>
        <dbReference type="SAM" id="MobiDB-lite"/>
    </source>
</evidence>